<evidence type="ECO:0000256" key="2">
    <source>
        <dbReference type="ARBA" id="ARBA00005046"/>
    </source>
</evidence>
<dbReference type="GO" id="GO:0046872">
    <property type="term" value="F:metal ion binding"/>
    <property type="evidence" value="ECO:0007669"/>
    <property type="project" value="UniProtKB-KW"/>
</dbReference>
<dbReference type="CDD" id="cd00887">
    <property type="entry name" value="MoeA"/>
    <property type="match status" value="1"/>
</dbReference>
<dbReference type="SUPFAM" id="SSF63867">
    <property type="entry name" value="MoeA C-terminal domain-like"/>
    <property type="match status" value="1"/>
</dbReference>
<keyword evidence="4" id="KW-0500">Molybdenum</keyword>
<dbReference type="PANTHER" id="PTHR10192:SF5">
    <property type="entry name" value="GEPHYRIN"/>
    <property type="match status" value="1"/>
</dbReference>
<sequence>MGILSTGDELIEPGQPVEEYQIRNSNGWQLMAQANRAGFENQYFGIASDSREELENSVSRALQQCDILVMTGGVSMGEFDFVPQVLTSQGFCILFDRVAIQPGKPSTFAVKEGKVVFALPGNPVSSFVQFELLVRPYLAACAGADYSPLRLKLPLSQDYTRRNTSRTSLVPVKTEPNGSICPIIYNGSAHIHAMTCANGIMVVPSGVSGYKKGDHAQTILLG</sequence>
<keyword evidence="5 11" id="KW-0808">Transferase</keyword>
<evidence type="ECO:0000256" key="6">
    <source>
        <dbReference type="ARBA" id="ARBA00022723"/>
    </source>
</evidence>
<dbReference type="Pfam" id="PF00994">
    <property type="entry name" value="MoCF_biosynth"/>
    <property type="match status" value="1"/>
</dbReference>
<evidence type="ECO:0000256" key="7">
    <source>
        <dbReference type="ARBA" id="ARBA00022842"/>
    </source>
</evidence>
<evidence type="ECO:0000256" key="1">
    <source>
        <dbReference type="ARBA" id="ARBA00001946"/>
    </source>
</evidence>
<name>A0A645FJK1_9ZZZZ</name>
<dbReference type="FunFam" id="3.40.980.10:FF:000004">
    <property type="entry name" value="Molybdopterin molybdenumtransferase"/>
    <property type="match status" value="1"/>
</dbReference>
<keyword evidence="7" id="KW-0460">Magnesium</keyword>
<dbReference type="SMART" id="SM00852">
    <property type="entry name" value="MoCF_biosynth"/>
    <property type="match status" value="1"/>
</dbReference>
<evidence type="ECO:0000256" key="9">
    <source>
        <dbReference type="ARBA" id="ARBA00047317"/>
    </source>
</evidence>
<keyword evidence="6" id="KW-0479">Metal-binding</keyword>
<comment type="caution">
    <text evidence="11">The sequence shown here is derived from an EMBL/GenBank/DDBJ whole genome shotgun (WGS) entry which is preliminary data.</text>
</comment>
<dbReference type="NCBIfam" id="TIGR00177">
    <property type="entry name" value="molyb_syn"/>
    <property type="match status" value="1"/>
</dbReference>
<evidence type="ECO:0000256" key="5">
    <source>
        <dbReference type="ARBA" id="ARBA00022679"/>
    </source>
</evidence>
<gene>
    <name evidence="11" type="primary">moeA_18</name>
    <name evidence="11" type="ORF">SDC9_160840</name>
</gene>
<comment type="catalytic activity">
    <reaction evidence="9">
        <text>adenylyl-molybdopterin + molybdate = Mo-molybdopterin + AMP + H(+)</text>
        <dbReference type="Rhea" id="RHEA:35047"/>
        <dbReference type="ChEBI" id="CHEBI:15378"/>
        <dbReference type="ChEBI" id="CHEBI:36264"/>
        <dbReference type="ChEBI" id="CHEBI:62727"/>
        <dbReference type="ChEBI" id="CHEBI:71302"/>
        <dbReference type="ChEBI" id="CHEBI:456215"/>
        <dbReference type="EC" id="2.10.1.1"/>
    </reaction>
</comment>
<accession>A0A645FJK1</accession>
<dbReference type="GO" id="GO:0006777">
    <property type="term" value="P:Mo-molybdopterin cofactor biosynthetic process"/>
    <property type="evidence" value="ECO:0007669"/>
    <property type="project" value="UniProtKB-KW"/>
</dbReference>
<organism evidence="11">
    <name type="scientific">bioreactor metagenome</name>
    <dbReference type="NCBI Taxonomy" id="1076179"/>
    <lineage>
        <taxon>unclassified sequences</taxon>
        <taxon>metagenomes</taxon>
        <taxon>ecological metagenomes</taxon>
    </lineage>
</organism>
<dbReference type="InterPro" id="IPR036425">
    <property type="entry name" value="MoaB/Mog-like_dom_sf"/>
</dbReference>
<dbReference type="PANTHER" id="PTHR10192">
    <property type="entry name" value="MOLYBDOPTERIN BIOSYNTHESIS PROTEIN"/>
    <property type="match status" value="1"/>
</dbReference>
<dbReference type="Gene3D" id="3.40.980.10">
    <property type="entry name" value="MoaB/Mog-like domain"/>
    <property type="match status" value="1"/>
</dbReference>
<comment type="pathway">
    <text evidence="2">Cofactor biosynthesis; molybdopterin biosynthesis.</text>
</comment>
<dbReference type="SUPFAM" id="SSF53218">
    <property type="entry name" value="Molybdenum cofactor biosynthesis proteins"/>
    <property type="match status" value="1"/>
</dbReference>
<dbReference type="AlphaFoldDB" id="A0A645FJK1"/>
<evidence type="ECO:0000259" key="10">
    <source>
        <dbReference type="SMART" id="SM00852"/>
    </source>
</evidence>
<dbReference type="GO" id="GO:0005829">
    <property type="term" value="C:cytosol"/>
    <property type="evidence" value="ECO:0007669"/>
    <property type="project" value="TreeGrafter"/>
</dbReference>
<feature type="domain" description="MoaB/Mog" evidence="10">
    <location>
        <begin position="2"/>
        <end position="140"/>
    </location>
</feature>
<keyword evidence="8" id="KW-0501">Molybdenum cofactor biosynthesis</keyword>
<reference evidence="11" key="1">
    <citation type="submission" date="2019-08" db="EMBL/GenBank/DDBJ databases">
        <authorList>
            <person name="Kucharzyk K."/>
            <person name="Murdoch R.W."/>
            <person name="Higgins S."/>
            <person name="Loffler F."/>
        </authorList>
    </citation>
    <scope>NUCLEOTIDE SEQUENCE</scope>
</reference>
<evidence type="ECO:0000313" key="11">
    <source>
        <dbReference type="EMBL" id="MPN13519.1"/>
    </source>
</evidence>
<dbReference type="InterPro" id="IPR038987">
    <property type="entry name" value="MoeA-like"/>
</dbReference>
<dbReference type="EMBL" id="VSSQ01060018">
    <property type="protein sequence ID" value="MPN13519.1"/>
    <property type="molecule type" value="Genomic_DNA"/>
</dbReference>
<proteinExistence type="predicted"/>
<protein>
    <recommendedName>
        <fullName evidence="3">molybdopterin molybdotransferase</fullName>
        <ecNumber evidence="3">2.10.1.1</ecNumber>
    </recommendedName>
</protein>
<evidence type="ECO:0000256" key="8">
    <source>
        <dbReference type="ARBA" id="ARBA00023150"/>
    </source>
</evidence>
<dbReference type="Pfam" id="PF03454">
    <property type="entry name" value="MoeA_C"/>
    <property type="match status" value="1"/>
</dbReference>
<dbReference type="InterPro" id="IPR001453">
    <property type="entry name" value="MoaB/Mog_dom"/>
</dbReference>
<dbReference type="InterPro" id="IPR036688">
    <property type="entry name" value="MoeA_C_domain_IV_sf"/>
</dbReference>
<dbReference type="InterPro" id="IPR005111">
    <property type="entry name" value="MoeA_C_domain_IV"/>
</dbReference>
<dbReference type="GO" id="GO:0061599">
    <property type="term" value="F:molybdopterin molybdotransferase activity"/>
    <property type="evidence" value="ECO:0007669"/>
    <property type="project" value="UniProtKB-EC"/>
</dbReference>
<dbReference type="EC" id="2.10.1.1" evidence="3"/>
<comment type="cofactor">
    <cofactor evidence="1">
        <name>Mg(2+)</name>
        <dbReference type="ChEBI" id="CHEBI:18420"/>
    </cofactor>
</comment>
<evidence type="ECO:0000256" key="3">
    <source>
        <dbReference type="ARBA" id="ARBA00013269"/>
    </source>
</evidence>
<dbReference type="Gene3D" id="2.40.340.10">
    <property type="entry name" value="MoeA, C-terminal, domain IV"/>
    <property type="match status" value="1"/>
</dbReference>
<evidence type="ECO:0000256" key="4">
    <source>
        <dbReference type="ARBA" id="ARBA00022505"/>
    </source>
</evidence>